<dbReference type="PANTHER" id="PTHR11106">
    <property type="entry name" value="GANGLIOSIDE INDUCED DIFFERENTIATION ASSOCIATED PROTEIN 2-RELATED"/>
    <property type="match status" value="1"/>
</dbReference>
<dbReference type="Pfam" id="PF01661">
    <property type="entry name" value="Macro"/>
    <property type="match status" value="1"/>
</dbReference>
<dbReference type="PROSITE" id="PS51154">
    <property type="entry name" value="MACRO"/>
    <property type="match status" value="1"/>
</dbReference>
<gene>
    <name evidence="3" type="ORF">BJ508DRAFT_236728</name>
</gene>
<evidence type="ECO:0000313" key="4">
    <source>
        <dbReference type="Proteomes" id="UP000275078"/>
    </source>
</evidence>
<dbReference type="SMART" id="SM00506">
    <property type="entry name" value="A1pp"/>
    <property type="match status" value="1"/>
</dbReference>
<name>A0A3N4II15_ASCIM</name>
<dbReference type="InterPro" id="IPR043472">
    <property type="entry name" value="Macro_dom-like"/>
</dbReference>
<proteinExistence type="predicted"/>
<feature type="compositionally biased region" description="Polar residues" evidence="1">
    <location>
        <begin position="197"/>
        <end position="207"/>
    </location>
</feature>
<evidence type="ECO:0000259" key="2">
    <source>
        <dbReference type="PROSITE" id="PS51154"/>
    </source>
</evidence>
<sequence>MPRTPISLSTLRSAHLAATYKGTNVILYQGDITLLDTHAIVNAANNSLLGGGGVDGAIHRAAGKELLRECRTLGGCSTGKAKSAEGYNLFAKKVILTAGPKYWEFSPQRAKELLEGCYLESLREAKRLGSHSISFPCISAGVYGYPGKEAAKVACESIKKFIETENNGIIKDVVFCVFEESDKTYYESALRAAFQASASSDESTTVPDSEPAVEVKA</sequence>
<feature type="domain" description="Macro" evidence="2">
    <location>
        <begin position="12"/>
        <end position="194"/>
    </location>
</feature>
<organism evidence="3 4">
    <name type="scientific">Ascobolus immersus RN42</name>
    <dbReference type="NCBI Taxonomy" id="1160509"/>
    <lineage>
        <taxon>Eukaryota</taxon>
        <taxon>Fungi</taxon>
        <taxon>Dikarya</taxon>
        <taxon>Ascomycota</taxon>
        <taxon>Pezizomycotina</taxon>
        <taxon>Pezizomycetes</taxon>
        <taxon>Pezizales</taxon>
        <taxon>Ascobolaceae</taxon>
        <taxon>Ascobolus</taxon>
    </lineage>
</organism>
<evidence type="ECO:0000256" key="1">
    <source>
        <dbReference type="SAM" id="MobiDB-lite"/>
    </source>
</evidence>
<evidence type="ECO:0000313" key="3">
    <source>
        <dbReference type="EMBL" id="RPA83821.1"/>
    </source>
</evidence>
<dbReference type="STRING" id="1160509.A0A3N4II15"/>
<feature type="region of interest" description="Disordered" evidence="1">
    <location>
        <begin position="197"/>
        <end position="217"/>
    </location>
</feature>
<dbReference type="OrthoDB" id="6077599at2759"/>
<dbReference type="Proteomes" id="UP000275078">
    <property type="component" value="Unassembled WGS sequence"/>
</dbReference>
<dbReference type="CDD" id="cd02908">
    <property type="entry name" value="Macro_OAADPr_deacetylase"/>
    <property type="match status" value="1"/>
</dbReference>
<accession>A0A3N4II15</accession>
<dbReference type="InterPro" id="IPR002589">
    <property type="entry name" value="Macro_dom"/>
</dbReference>
<protein>
    <submittedName>
        <fullName evidence="3">Macro domain-like protein</fullName>
    </submittedName>
</protein>
<dbReference type="PANTHER" id="PTHR11106:SF27">
    <property type="entry name" value="MACRO DOMAIN-CONTAINING PROTEIN"/>
    <property type="match status" value="1"/>
</dbReference>
<keyword evidence="4" id="KW-1185">Reference proteome</keyword>
<dbReference type="Gene3D" id="3.40.220.10">
    <property type="entry name" value="Leucine Aminopeptidase, subunit E, domain 1"/>
    <property type="match status" value="1"/>
</dbReference>
<dbReference type="EMBL" id="ML119662">
    <property type="protein sequence ID" value="RPA83821.1"/>
    <property type="molecule type" value="Genomic_DNA"/>
</dbReference>
<dbReference type="AlphaFoldDB" id="A0A3N4II15"/>
<dbReference type="SUPFAM" id="SSF52949">
    <property type="entry name" value="Macro domain-like"/>
    <property type="match status" value="1"/>
</dbReference>
<reference evidence="3 4" key="1">
    <citation type="journal article" date="2018" name="Nat. Ecol. Evol.">
        <title>Pezizomycetes genomes reveal the molecular basis of ectomycorrhizal truffle lifestyle.</title>
        <authorList>
            <person name="Murat C."/>
            <person name="Payen T."/>
            <person name="Noel B."/>
            <person name="Kuo A."/>
            <person name="Morin E."/>
            <person name="Chen J."/>
            <person name="Kohler A."/>
            <person name="Krizsan K."/>
            <person name="Balestrini R."/>
            <person name="Da Silva C."/>
            <person name="Montanini B."/>
            <person name="Hainaut M."/>
            <person name="Levati E."/>
            <person name="Barry K.W."/>
            <person name="Belfiori B."/>
            <person name="Cichocki N."/>
            <person name="Clum A."/>
            <person name="Dockter R.B."/>
            <person name="Fauchery L."/>
            <person name="Guy J."/>
            <person name="Iotti M."/>
            <person name="Le Tacon F."/>
            <person name="Lindquist E.A."/>
            <person name="Lipzen A."/>
            <person name="Malagnac F."/>
            <person name="Mello A."/>
            <person name="Molinier V."/>
            <person name="Miyauchi S."/>
            <person name="Poulain J."/>
            <person name="Riccioni C."/>
            <person name="Rubini A."/>
            <person name="Sitrit Y."/>
            <person name="Splivallo R."/>
            <person name="Traeger S."/>
            <person name="Wang M."/>
            <person name="Zifcakova L."/>
            <person name="Wipf D."/>
            <person name="Zambonelli A."/>
            <person name="Paolocci F."/>
            <person name="Nowrousian M."/>
            <person name="Ottonello S."/>
            <person name="Baldrian P."/>
            <person name="Spatafora J.W."/>
            <person name="Henrissat B."/>
            <person name="Nagy L.G."/>
            <person name="Aury J.M."/>
            <person name="Wincker P."/>
            <person name="Grigoriev I.V."/>
            <person name="Bonfante P."/>
            <person name="Martin F.M."/>
        </authorList>
    </citation>
    <scope>NUCLEOTIDE SEQUENCE [LARGE SCALE GENOMIC DNA]</scope>
    <source>
        <strain evidence="3 4">RN42</strain>
    </source>
</reference>